<reference evidence="1" key="1">
    <citation type="submission" date="2023-04" db="EMBL/GenBank/DDBJ databases">
        <title>Draft Genome sequencing of Naganishia species isolated from polar environments using Oxford Nanopore Technology.</title>
        <authorList>
            <person name="Leo P."/>
            <person name="Venkateswaran K."/>
        </authorList>
    </citation>
    <scope>NUCLEOTIDE SEQUENCE</scope>
    <source>
        <strain evidence="1">MNA-CCFEE 5261</strain>
    </source>
</reference>
<evidence type="ECO:0000313" key="2">
    <source>
        <dbReference type="Proteomes" id="UP001241377"/>
    </source>
</evidence>
<protein>
    <submittedName>
        <fullName evidence="1">Uncharacterized protein</fullName>
    </submittedName>
</protein>
<name>A0ACC2W541_9TREE</name>
<gene>
    <name evidence="1" type="ORF">QFC19_003268</name>
</gene>
<sequence>MSLGKCCVTTFKHEGTSTGKITTVAGVESYVAGAENGFDKVVVILTDIYGPKLINTQLIADQFAEQLKAQVVVPDLFNNDPYNPESGIELMDWLKNHGIEGSKKFTKTFLENLTKESSPKEIFGVGYCYGAPLVLENLVEGGFFKLGAIAHPSFTTPEEYSKVAKPLLISSAPDDELFVPELRTKAIEVLTANKTWFLVNLFEGAPHGFAVRGDLSQPKVKFAKEKAFADVVLWFQQ</sequence>
<evidence type="ECO:0000313" key="1">
    <source>
        <dbReference type="EMBL" id="KAJ9106536.1"/>
    </source>
</evidence>
<keyword evidence="2" id="KW-1185">Reference proteome</keyword>
<dbReference type="Proteomes" id="UP001241377">
    <property type="component" value="Unassembled WGS sequence"/>
</dbReference>
<organism evidence="1 2">
    <name type="scientific">Naganishia cerealis</name>
    <dbReference type="NCBI Taxonomy" id="610337"/>
    <lineage>
        <taxon>Eukaryota</taxon>
        <taxon>Fungi</taxon>
        <taxon>Dikarya</taxon>
        <taxon>Basidiomycota</taxon>
        <taxon>Agaricomycotina</taxon>
        <taxon>Tremellomycetes</taxon>
        <taxon>Filobasidiales</taxon>
        <taxon>Filobasidiaceae</taxon>
        <taxon>Naganishia</taxon>
    </lineage>
</organism>
<proteinExistence type="predicted"/>
<comment type="caution">
    <text evidence="1">The sequence shown here is derived from an EMBL/GenBank/DDBJ whole genome shotgun (WGS) entry which is preliminary data.</text>
</comment>
<accession>A0ACC2W541</accession>
<dbReference type="EMBL" id="JASBWR010000030">
    <property type="protein sequence ID" value="KAJ9106536.1"/>
    <property type="molecule type" value="Genomic_DNA"/>
</dbReference>